<dbReference type="EMBL" id="AONH01000010">
    <property type="protein sequence ID" value="KGM88220.1"/>
    <property type="molecule type" value="Genomic_DNA"/>
</dbReference>
<dbReference type="Pfam" id="PF00583">
    <property type="entry name" value="Acetyltransf_1"/>
    <property type="match status" value="1"/>
</dbReference>
<dbReference type="InterPro" id="IPR016181">
    <property type="entry name" value="Acyl_CoA_acyltransferase"/>
</dbReference>
<evidence type="ECO:0000313" key="3">
    <source>
        <dbReference type="Proteomes" id="UP000030021"/>
    </source>
</evidence>
<dbReference type="OrthoDB" id="7301318at2"/>
<dbReference type="Gene3D" id="3.40.630.30">
    <property type="match status" value="1"/>
</dbReference>
<dbReference type="STRING" id="215743.ROSMUCSMR3_01211"/>
<dbReference type="eggNOG" id="COG0456">
    <property type="taxonomic scope" value="Bacteria"/>
</dbReference>
<proteinExistence type="predicted"/>
<feature type="domain" description="N-acetyltransferase" evidence="1">
    <location>
        <begin position="109"/>
        <end position="239"/>
    </location>
</feature>
<accession>A0A0A0HM11</accession>
<dbReference type="AlphaFoldDB" id="A0A0A0HM11"/>
<comment type="caution">
    <text evidence="2">The sequence shown here is derived from an EMBL/GenBank/DDBJ whole genome shotgun (WGS) entry which is preliminary data.</text>
</comment>
<dbReference type="HOGENOM" id="CLU_101363_0_0_5"/>
<evidence type="ECO:0000259" key="1">
    <source>
        <dbReference type="PROSITE" id="PS51186"/>
    </source>
</evidence>
<dbReference type="PROSITE" id="PS51186">
    <property type="entry name" value="GNAT"/>
    <property type="match status" value="1"/>
</dbReference>
<dbReference type="Proteomes" id="UP000030021">
    <property type="component" value="Unassembled WGS sequence"/>
</dbReference>
<organism evidence="2 3">
    <name type="scientific">Roseovarius mucosus DSM 17069</name>
    <dbReference type="NCBI Taxonomy" id="1288298"/>
    <lineage>
        <taxon>Bacteria</taxon>
        <taxon>Pseudomonadati</taxon>
        <taxon>Pseudomonadota</taxon>
        <taxon>Alphaproteobacteria</taxon>
        <taxon>Rhodobacterales</taxon>
        <taxon>Roseobacteraceae</taxon>
        <taxon>Roseovarius</taxon>
    </lineage>
</organism>
<reference evidence="2 3" key="1">
    <citation type="submission" date="2013-01" db="EMBL/GenBank/DDBJ databases">
        <authorList>
            <person name="Fiebig A."/>
            <person name="Goeker M."/>
            <person name="Klenk H.-P.P."/>
        </authorList>
    </citation>
    <scope>NUCLEOTIDE SEQUENCE [LARGE SCALE GENOMIC DNA]</scope>
    <source>
        <strain evidence="2 3">DSM 17069</strain>
    </source>
</reference>
<dbReference type="SUPFAM" id="SSF55729">
    <property type="entry name" value="Acyl-CoA N-acyltransferases (Nat)"/>
    <property type="match status" value="1"/>
</dbReference>
<dbReference type="RefSeq" id="WP_037272619.1">
    <property type="nucleotide sequence ID" value="NZ_KN293979.1"/>
</dbReference>
<dbReference type="InterPro" id="IPR000182">
    <property type="entry name" value="GNAT_dom"/>
</dbReference>
<keyword evidence="2" id="KW-0808">Transferase</keyword>
<dbReference type="GO" id="GO:0016747">
    <property type="term" value="F:acyltransferase activity, transferring groups other than amino-acyl groups"/>
    <property type="evidence" value="ECO:0007669"/>
    <property type="project" value="InterPro"/>
</dbReference>
<gene>
    <name evidence="2" type="ORF">rosmuc_01915</name>
</gene>
<sequence length="239" mass="25769">MKPDVQTLYAVTEATWPPARTEVLGPVTIREGRGGGKRVSAATAARPITPEELTKAEAAMRALDQTPLFQLREGDGALDALLAAEGYEVVDPVNLYVVPVATLTVDRPPRVSTFAVWEPLEIMREIWAEGGIGAARIAVMERVTGPKTGLFGRHKDQPAATGFAAIHDGIAMVHALEVQAHHRRAGMGRLMMLQAALWAQSEGAEFLAVICTKGNQGANGLYSAMGFSHVGDYHYRQKE</sequence>
<dbReference type="PATRIC" id="fig|1288298.3.peg.1932"/>
<evidence type="ECO:0000313" key="2">
    <source>
        <dbReference type="EMBL" id="KGM88220.1"/>
    </source>
</evidence>
<protein>
    <submittedName>
        <fullName evidence="2">Acetyltransferase (GNAT) family</fullName>
    </submittedName>
</protein>
<name>A0A0A0HM11_9RHOB</name>